<keyword evidence="6" id="KW-0238">DNA-binding</keyword>
<organism evidence="9 10">
    <name type="scientific">Geomobilimonas luticola</name>
    <dbReference type="NCBI Taxonomy" id="1114878"/>
    <lineage>
        <taxon>Bacteria</taxon>
        <taxon>Pseudomonadati</taxon>
        <taxon>Thermodesulfobacteriota</taxon>
        <taxon>Desulfuromonadia</taxon>
        <taxon>Geobacterales</taxon>
        <taxon>Geobacteraceae</taxon>
        <taxon>Geomobilimonas</taxon>
    </lineage>
</organism>
<evidence type="ECO:0000313" key="10">
    <source>
        <dbReference type="Proteomes" id="UP000756860"/>
    </source>
</evidence>
<dbReference type="SUPFAM" id="SSF143081">
    <property type="entry name" value="BB1717-like"/>
    <property type="match status" value="1"/>
</dbReference>
<proteinExistence type="inferred from homology"/>
<evidence type="ECO:0000256" key="3">
    <source>
        <dbReference type="ARBA" id="ARBA00022763"/>
    </source>
</evidence>
<dbReference type="PANTHER" id="PTHR13604:SF0">
    <property type="entry name" value="ABASIC SITE PROCESSING PROTEIN HMCES"/>
    <property type="match status" value="1"/>
</dbReference>
<evidence type="ECO:0000256" key="1">
    <source>
        <dbReference type="ARBA" id="ARBA00008136"/>
    </source>
</evidence>
<gene>
    <name evidence="9" type="ORF">KI810_05810</name>
</gene>
<name>A0ABS5SB17_9BACT</name>
<protein>
    <recommendedName>
        <fullName evidence="8">Abasic site processing protein</fullName>
        <ecNumber evidence="8">3.4.-.-</ecNumber>
    </recommendedName>
</protein>
<accession>A0ABS5SB17</accession>
<dbReference type="RefSeq" id="WP_214174499.1">
    <property type="nucleotide sequence ID" value="NZ_JAHCVK010000001.1"/>
</dbReference>
<evidence type="ECO:0000256" key="4">
    <source>
        <dbReference type="ARBA" id="ARBA00022801"/>
    </source>
</evidence>
<keyword evidence="10" id="KW-1185">Reference proteome</keyword>
<keyword evidence="2 8" id="KW-0645">Protease</keyword>
<evidence type="ECO:0000256" key="8">
    <source>
        <dbReference type="RuleBase" id="RU364100"/>
    </source>
</evidence>
<dbReference type="EMBL" id="JAHCVK010000001">
    <property type="protein sequence ID" value="MBT0652563.1"/>
    <property type="molecule type" value="Genomic_DNA"/>
</dbReference>
<keyword evidence="4 8" id="KW-0378">Hydrolase</keyword>
<evidence type="ECO:0000256" key="7">
    <source>
        <dbReference type="ARBA" id="ARBA00023239"/>
    </source>
</evidence>
<sequence>MCGRLVIDLSPEMIIEIYGIIRKIDRELNPRYNVTPSQTVPIVRVDVEGGRELAFVRWGLIPSWAKDISIGNSLINARSETAAEKPSFRSAFKRRRCVIPAGGFYEWQRQDGKRKQPWYFRMPDGSPVSIAGLWEHWQGSDGQVIESCSILTTSANELMAPIHDRMPVILSHDDHATWLNPKLTDGVLLQELCRPCPSDILNAYPVSPMVNSPKNDSADCIAPIRILGTAKGQIKMSDDFDQLPDEIIDEFYK</sequence>
<dbReference type="Proteomes" id="UP000756860">
    <property type="component" value="Unassembled WGS sequence"/>
</dbReference>
<evidence type="ECO:0000313" key="9">
    <source>
        <dbReference type="EMBL" id="MBT0652563.1"/>
    </source>
</evidence>
<evidence type="ECO:0000256" key="5">
    <source>
        <dbReference type="ARBA" id="ARBA00023124"/>
    </source>
</evidence>
<reference evidence="9 10" key="1">
    <citation type="submission" date="2021-05" db="EMBL/GenBank/DDBJ databases">
        <title>The draft genome of Geobacter luticola JCM 17780.</title>
        <authorList>
            <person name="Xu Z."/>
            <person name="Masuda Y."/>
            <person name="Itoh H."/>
            <person name="Senoo K."/>
        </authorList>
    </citation>
    <scope>NUCLEOTIDE SEQUENCE [LARGE SCALE GENOMIC DNA]</scope>
    <source>
        <strain evidence="9 10">JCM 17780</strain>
    </source>
</reference>
<comment type="similarity">
    <text evidence="1 8">Belongs to the SOS response-associated peptidase family.</text>
</comment>
<evidence type="ECO:0000256" key="6">
    <source>
        <dbReference type="ARBA" id="ARBA00023125"/>
    </source>
</evidence>
<dbReference type="PANTHER" id="PTHR13604">
    <property type="entry name" value="DC12-RELATED"/>
    <property type="match status" value="1"/>
</dbReference>
<keyword evidence="5" id="KW-0190">Covalent protein-DNA linkage</keyword>
<comment type="caution">
    <text evidence="9">The sequence shown here is derived from an EMBL/GenBank/DDBJ whole genome shotgun (WGS) entry which is preliminary data.</text>
</comment>
<keyword evidence="7" id="KW-0456">Lyase</keyword>
<dbReference type="EC" id="3.4.-.-" evidence="8"/>
<dbReference type="Pfam" id="PF02586">
    <property type="entry name" value="SRAP"/>
    <property type="match status" value="1"/>
</dbReference>
<dbReference type="Gene3D" id="3.90.1680.10">
    <property type="entry name" value="SOS response associated peptidase-like"/>
    <property type="match status" value="1"/>
</dbReference>
<keyword evidence="3" id="KW-0227">DNA damage</keyword>
<dbReference type="InterPro" id="IPR036590">
    <property type="entry name" value="SRAP-like"/>
</dbReference>
<dbReference type="InterPro" id="IPR003738">
    <property type="entry name" value="SRAP"/>
</dbReference>
<evidence type="ECO:0000256" key="2">
    <source>
        <dbReference type="ARBA" id="ARBA00022670"/>
    </source>
</evidence>